<evidence type="ECO:0000256" key="5">
    <source>
        <dbReference type="ARBA" id="ARBA00022530"/>
    </source>
</evidence>
<dbReference type="STRING" id="418985.A0A1V9X0G8"/>
<evidence type="ECO:0000313" key="11">
    <source>
        <dbReference type="Proteomes" id="UP000192247"/>
    </source>
</evidence>
<organism evidence="10 11">
    <name type="scientific">Tropilaelaps mercedesae</name>
    <dbReference type="NCBI Taxonomy" id="418985"/>
    <lineage>
        <taxon>Eukaryota</taxon>
        <taxon>Metazoa</taxon>
        <taxon>Ecdysozoa</taxon>
        <taxon>Arthropoda</taxon>
        <taxon>Chelicerata</taxon>
        <taxon>Arachnida</taxon>
        <taxon>Acari</taxon>
        <taxon>Parasitiformes</taxon>
        <taxon>Mesostigmata</taxon>
        <taxon>Gamasina</taxon>
        <taxon>Dermanyssoidea</taxon>
        <taxon>Laelapidae</taxon>
        <taxon>Tropilaelaps</taxon>
    </lineage>
</organism>
<evidence type="ECO:0000256" key="9">
    <source>
        <dbReference type="RuleBase" id="RU003500"/>
    </source>
</evidence>
<evidence type="ECO:0000256" key="6">
    <source>
        <dbReference type="ARBA" id="ARBA00022687"/>
    </source>
</evidence>
<evidence type="ECO:0000256" key="3">
    <source>
        <dbReference type="ARBA" id="ARBA00022473"/>
    </source>
</evidence>
<dbReference type="GO" id="GO:0045165">
    <property type="term" value="P:cell fate commitment"/>
    <property type="evidence" value="ECO:0007669"/>
    <property type="project" value="TreeGrafter"/>
</dbReference>
<dbReference type="Pfam" id="PF00110">
    <property type="entry name" value="wnt"/>
    <property type="match status" value="1"/>
</dbReference>
<evidence type="ECO:0000256" key="4">
    <source>
        <dbReference type="ARBA" id="ARBA00022525"/>
    </source>
</evidence>
<dbReference type="GO" id="GO:0005615">
    <property type="term" value="C:extracellular space"/>
    <property type="evidence" value="ECO:0007669"/>
    <property type="project" value="TreeGrafter"/>
</dbReference>
<evidence type="ECO:0000256" key="1">
    <source>
        <dbReference type="ARBA" id="ARBA00004498"/>
    </source>
</evidence>
<name>A0A1V9X0G8_9ACAR</name>
<keyword evidence="7" id="KW-1015">Disulfide bond</keyword>
<keyword evidence="8" id="KW-0449">Lipoprotein</keyword>
<keyword evidence="11" id="KW-1185">Reference proteome</keyword>
<accession>A0A1V9X0G8</accession>
<proteinExistence type="inferred from homology"/>
<dbReference type="InterPro" id="IPR018161">
    <property type="entry name" value="Wnt_CS"/>
</dbReference>
<evidence type="ECO:0000256" key="2">
    <source>
        <dbReference type="ARBA" id="ARBA00005683"/>
    </source>
</evidence>
<comment type="caution">
    <text evidence="10">The sequence shown here is derived from an EMBL/GenBank/DDBJ whole genome shotgun (WGS) entry which is preliminary data.</text>
</comment>
<evidence type="ECO:0000256" key="8">
    <source>
        <dbReference type="ARBA" id="ARBA00023288"/>
    </source>
</evidence>
<dbReference type="SMART" id="SM00097">
    <property type="entry name" value="WNT1"/>
    <property type="match status" value="1"/>
</dbReference>
<sequence length="112" mass="12666">MRLTCKCHGVSGSCSVITCWKQLSPFRSVGEHIRNKYDLATQVKLNRRGRLQVRSKRHVRTPTADDLIFLQTSPDYCIVNTTAGSFGTRGRRCNKTSTGTERPTLYHHTADI</sequence>
<comment type="subcellular location">
    <subcellularLocation>
        <location evidence="1 9">Secreted</location>
        <location evidence="1 9">Extracellular space</location>
        <location evidence="1 9">Extracellular matrix</location>
    </subcellularLocation>
</comment>
<gene>
    <name evidence="10" type="ORF">BIW11_13793</name>
</gene>
<comment type="function">
    <text evidence="9">Ligand for members of the frizzled family of seven transmembrane receptors.</text>
</comment>
<dbReference type="InterPro" id="IPR005817">
    <property type="entry name" value="Wnt"/>
</dbReference>
<dbReference type="OrthoDB" id="5945655at2759"/>
<dbReference type="EMBL" id="MNPL01030310">
    <property type="protein sequence ID" value="OQR66999.1"/>
    <property type="molecule type" value="Genomic_DNA"/>
</dbReference>
<keyword evidence="6 9" id="KW-0879">Wnt signaling pathway</keyword>
<dbReference type="GO" id="GO:0030182">
    <property type="term" value="P:neuron differentiation"/>
    <property type="evidence" value="ECO:0007669"/>
    <property type="project" value="TreeGrafter"/>
</dbReference>
<dbReference type="GO" id="GO:0005125">
    <property type="term" value="F:cytokine activity"/>
    <property type="evidence" value="ECO:0007669"/>
    <property type="project" value="TreeGrafter"/>
</dbReference>
<reference evidence="10 11" key="1">
    <citation type="journal article" date="2017" name="Gigascience">
        <title>Draft genome of the honey bee ectoparasitic mite, Tropilaelaps mercedesae, is shaped by the parasitic life history.</title>
        <authorList>
            <person name="Dong X."/>
            <person name="Armstrong S.D."/>
            <person name="Xia D."/>
            <person name="Makepeace B.L."/>
            <person name="Darby A.C."/>
            <person name="Kadowaki T."/>
        </authorList>
    </citation>
    <scope>NUCLEOTIDE SEQUENCE [LARGE SCALE GENOMIC DNA]</scope>
    <source>
        <strain evidence="10">Wuxi-XJTLU</strain>
    </source>
</reference>
<keyword evidence="3 9" id="KW-0217">Developmental protein</keyword>
<evidence type="ECO:0000256" key="7">
    <source>
        <dbReference type="ARBA" id="ARBA00023157"/>
    </source>
</evidence>
<dbReference type="PANTHER" id="PTHR12027">
    <property type="entry name" value="WNT RELATED"/>
    <property type="match status" value="1"/>
</dbReference>
<dbReference type="AlphaFoldDB" id="A0A1V9X0G8"/>
<dbReference type="InParanoid" id="A0A1V9X0G8"/>
<keyword evidence="4" id="KW-0964">Secreted</keyword>
<dbReference type="Proteomes" id="UP000192247">
    <property type="component" value="Unassembled WGS sequence"/>
</dbReference>
<dbReference type="GO" id="GO:0005109">
    <property type="term" value="F:frizzled binding"/>
    <property type="evidence" value="ECO:0007669"/>
    <property type="project" value="TreeGrafter"/>
</dbReference>
<dbReference type="PRINTS" id="PR01349">
    <property type="entry name" value="WNTPROTEIN"/>
</dbReference>
<dbReference type="PROSITE" id="PS00246">
    <property type="entry name" value="WNT1"/>
    <property type="match status" value="1"/>
</dbReference>
<comment type="similarity">
    <text evidence="2 9">Belongs to the Wnt family.</text>
</comment>
<dbReference type="GO" id="GO:0060070">
    <property type="term" value="P:canonical Wnt signaling pathway"/>
    <property type="evidence" value="ECO:0007669"/>
    <property type="project" value="TreeGrafter"/>
</dbReference>
<protein>
    <recommendedName>
        <fullName evidence="9">Protein Wnt</fullName>
    </recommendedName>
</protein>
<keyword evidence="5" id="KW-0272">Extracellular matrix</keyword>
<evidence type="ECO:0000313" key="10">
    <source>
        <dbReference type="EMBL" id="OQR66999.1"/>
    </source>
</evidence>